<dbReference type="RefSeq" id="WP_073103951.1">
    <property type="nucleotide sequence ID" value="NZ_FQXE01000007.1"/>
</dbReference>
<reference evidence="2 3" key="1">
    <citation type="submission" date="2016-11" db="EMBL/GenBank/DDBJ databases">
        <authorList>
            <person name="Jaros S."/>
            <person name="Januszkiewicz K."/>
            <person name="Wedrychowicz H."/>
        </authorList>
    </citation>
    <scope>NUCLEOTIDE SEQUENCE [LARGE SCALE GENOMIC DNA]</scope>
    <source>
        <strain evidence="2 3">CGMCC 1.10190</strain>
    </source>
</reference>
<dbReference type="InterPro" id="IPR051454">
    <property type="entry name" value="RNA/ubiquinone_mod_enzymes"/>
</dbReference>
<dbReference type="EMBL" id="FQXE01000007">
    <property type="protein sequence ID" value="SHI02161.1"/>
    <property type="molecule type" value="Genomic_DNA"/>
</dbReference>
<dbReference type="GO" id="GO:0008233">
    <property type="term" value="F:peptidase activity"/>
    <property type="evidence" value="ECO:0007669"/>
    <property type="project" value="UniProtKB-KW"/>
</dbReference>
<dbReference type="InterPro" id="IPR043692">
    <property type="entry name" value="UbiU"/>
</dbReference>
<dbReference type="UniPathway" id="UPA00232"/>
<feature type="binding site" evidence="1">
    <location>
        <position position="188"/>
    </location>
    <ligand>
        <name>[4Fe-4S] cluster</name>
        <dbReference type="ChEBI" id="CHEBI:49883"/>
    </ligand>
</feature>
<comment type="function">
    <text evidence="1">Required for O(2)-independent ubiquinone (coenzyme Q) biosynthesis. Together with UbiV, is essential for the C6-hydroxylation reaction in the oxygen-independent ubiquinone biosynthesis pathway.</text>
</comment>
<dbReference type="PANTHER" id="PTHR30217:SF3">
    <property type="entry name" value="UBIQUINONE BIOSYNTHESIS PROTEIN UBIU"/>
    <property type="match status" value="1"/>
</dbReference>
<organism evidence="2 3">
    <name type="scientific">Pollutimonas bauzanensis</name>
    <dbReference type="NCBI Taxonomy" id="658167"/>
    <lineage>
        <taxon>Bacteria</taxon>
        <taxon>Pseudomonadati</taxon>
        <taxon>Pseudomonadota</taxon>
        <taxon>Betaproteobacteria</taxon>
        <taxon>Burkholderiales</taxon>
        <taxon>Alcaligenaceae</taxon>
        <taxon>Pollutimonas</taxon>
    </lineage>
</organism>
<dbReference type="HAMAP" id="MF_02232">
    <property type="entry name" value="UbiU"/>
    <property type="match status" value="1"/>
</dbReference>
<keyword evidence="1" id="KW-0411">Iron-sulfur</keyword>
<dbReference type="GO" id="GO:0006744">
    <property type="term" value="P:ubiquinone biosynthetic process"/>
    <property type="evidence" value="ECO:0007669"/>
    <property type="project" value="UniProtKB-UniRule"/>
</dbReference>
<dbReference type="GO" id="GO:0051539">
    <property type="term" value="F:4 iron, 4 sulfur cluster binding"/>
    <property type="evidence" value="ECO:0007669"/>
    <property type="project" value="UniProtKB-UniRule"/>
</dbReference>
<keyword evidence="1" id="KW-0004">4Fe-4S</keyword>
<dbReference type="PANTHER" id="PTHR30217">
    <property type="entry name" value="PEPTIDASE U32 FAMILY"/>
    <property type="match status" value="1"/>
</dbReference>
<evidence type="ECO:0000256" key="1">
    <source>
        <dbReference type="HAMAP-Rule" id="MF_02232"/>
    </source>
</evidence>
<protein>
    <recommendedName>
        <fullName evidence="1">Ubiquinone biosynthesis protein UbiU</fullName>
    </recommendedName>
</protein>
<dbReference type="AlphaFoldDB" id="A0A1M5XQR7"/>
<dbReference type="GO" id="GO:0046872">
    <property type="term" value="F:metal ion binding"/>
    <property type="evidence" value="ECO:0007669"/>
    <property type="project" value="UniProtKB-KW"/>
</dbReference>
<accession>A0A1M5XQR7</accession>
<dbReference type="Proteomes" id="UP000184226">
    <property type="component" value="Unassembled WGS sequence"/>
</dbReference>
<proteinExistence type="inferred from homology"/>
<keyword evidence="1" id="KW-0408">Iron</keyword>
<dbReference type="PROSITE" id="PS01276">
    <property type="entry name" value="PEPTIDASE_U32"/>
    <property type="match status" value="1"/>
</dbReference>
<feature type="binding site" evidence="1">
    <location>
        <position position="195"/>
    </location>
    <ligand>
        <name>[4Fe-4S] cluster</name>
        <dbReference type="ChEBI" id="CHEBI:49883"/>
    </ligand>
</feature>
<comment type="cofactor">
    <cofactor evidence="1">
        <name>[4Fe-4S] cluster</name>
        <dbReference type="ChEBI" id="CHEBI:49883"/>
    </cofactor>
</comment>
<keyword evidence="2" id="KW-0645">Protease</keyword>
<feature type="binding site" evidence="1">
    <location>
        <position position="251"/>
    </location>
    <ligand>
        <name>[4Fe-4S] cluster</name>
        <dbReference type="ChEBI" id="CHEBI:49883"/>
    </ligand>
</feature>
<dbReference type="STRING" id="658167.SAMN04488135_10780"/>
<comment type="subunit">
    <text evidence="1">Forms a heterodimer with UbiV.</text>
</comment>
<evidence type="ECO:0000313" key="2">
    <source>
        <dbReference type="EMBL" id="SHI02161.1"/>
    </source>
</evidence>
<keyword evidence="3" id="KW-1185">Reference proteome</keyword>
<sequence length="350" mass="38436">MNQTFPIQQDPTSAGGSPAMELVCPAGSLPALKTAIDNGADCVYLGFRDATNARNFAGLNFDEAAINEGIRYAHANRRKVYLALNTYAQPAGWRLWREAVDRAAASGIDAMIVADPGLMQYAAQQHPQLRLHLSVQGSATNYEAINFYHEHFGVARAVLPRVLSLAQVEQVTEKTPVEIEVFGFGSLCVMVEGRCALSSYATGESPNTHGVCSPAKSVRWQQTAAGLESRLNGVLIDRYADSENAGYPTLCKGRFDVAGENYYALEEPTSLNTLELLPKLMKMGVRAIKIEGRQRSPAYVAQVTRVWRDAIDQCLASQQRYSVKPGWMAELNKVAEGQQHTLGAYHRPWK</sequence>
<dbReference type="Pfam" id="PF01136">
    <property type="entry name" value="Peptidase_U32"/>
    <property type="match status" value="1"/>
</dbReference>
<dbReference type="InterPro" id="IPR001539">
    <property type="entry name" value="Peptidase_U32"/>
</dbReference>
<keyword evidence="2" id="KW-0378">Hydrolase</keyword>
<comment type="similarity">
    <text evidence="1">Belongs to the peptidase U32 family. UbiU subfamily.</text>
</comment>
<keyword evidence="1" id="KW-0831">Ubiquinone biosynthesis</keyword>
<keyword evidence="1" id="KW-0479">Metal-binding</keyword>
<name>A0A1M5XQR7_9BURK</name>
<feature type="binding site" evidence="1">
    <location>
        <position position="212"/>
    </location>
    <ligand>
        <name>[4Fe-4S] cluster</name>
        <dbReference type="ChEBI" id="CHEBI:49883"/>
    </ligand>
</feature>
<gene>
    <name evidence="1" type="primary">ubiU</name>
    <name evidence="2" type="ORF">SAMN04488135_10780</name>
</gene>
<dbReference type="GO" id="GO:0006508">
    <property type="term" value="P:proteolysis"/>
    <property type="evidence" value="ECO:0007669"/>
    <property type="project" value="UniProtKB-KW"/>
</dbReference>
<evidence type="ECO:0000313" key="3">
    <source>
        <dbReference type="Proteomes" id="UP000184226"/>
    </source>
</evidence>
<comment type="pathway">
    <text evidence="1">Cofactor biosynthesis; ubiquinone biosynthesis.</text>
</comment>